<keyword evidence="3" id="KW-1185">Reference proteome</keyword>
<name>A0A5C8Z878_9GAMM</name>
<evidence type="ECO:0000313" key="2">
    <source>
        <dbReference type="EMBL" id="TXR53857.1"/>
    </source>
</evidence>
<accession>A0A5C8Z878</accession>
<dbReference type="EMBL" id="VKAD01000001">
    <property type="protein sequence ID" value="TXR53857.1"/>
    <property type="molecule type" value="Genomic_DNA"/>
</dbReference>
<evidence type="ECO:0000313" key="3">
    <source>
        <dbReference type="Proteomes" id="UP000321764"/>
    </source>
</evidence>
<gene>
    <name evidence="2" type="ORF">FME95_04685</name>
</gene>
<dbReference type="AlphaFoldDB" id="A0A5C8Z878"/>
<organism evidence="2 3">
    <name type="scientific">Reinekea thalattae</name>
    <dbReference type="NCBI Taxonomy" id="2593301"/>
    <lineage>
        <taxon>Bacteria</taxon>
        <taxon>Pseudomonadati</taxon>
        <taxon>Pseudomonadota</taxon>
        <taxon>Gammaproteobacteria</taxon>
        <taxon>Oceanospirillales</taxon>
        <taxon>Saccharospirillaceae</taxon>
        <taxon>Reinekea</taxon>
    </lineage>
</organism>
<dbReference type="OrthoDB" id="6331852at2"/>
<dbReference type="Proteomes" id="UP000321764">
    <property type="component" value="Unassembled WGS sequence"/>
</dbReference>
<evidence type="ECO:0000256" key="1">
    <source>
        <dbReference type="SAM" id="Phobius"/>
    </source>
</evidence>
<feature type="transmembrane region" description="Helical" evidence="1">
    <location>
        <begin position="99"/>
        <end position="121"/>
    </location>
</feature>
<sequence length="126" mass="14443">MKPDYYKYSEFQLREVLKVIDRKAHPDRVAEIENILSDEKLLARSKQIQKEQESQRLEQNKETEAYIAMILPFTYGLILVFAGITIGRGGMEHTISNPYLRYGAGGGLLLLGIFQAVKIILSQRKK</sequence>
<keyword evidence="1" id="KW-1133">Transmembrane helix</keyword>
<proteinExistence type="predicted"/>
<comment type="caution">
    <text evidence="2">The sequence shown here is derived from an EMBL/GenBank/DDBJ whole genome shotgun (WGS) entry which is preliminary data.</text>
</comment>
<dbReference type="RefSeq" id="WP_147713256.1">
    <property type="nucleotide sequence ID" value="NZ_VKAD01000001.1"/>
</dbReference>
<reference evidence="2 3" key="1">
    <citation type="submission" date="2019-07" db="EMBL/GenBank/DDBJ databases">
        <title>Reinekea sp. strain SSH23 genome sequencing and assembly.</title>
        <authorList>
            <person name="Kim I."/>
        </authorList>
    </citation>
    <scope>NUCLEOTIDE SEQUENCE [LARGE SCALE GENOMIC DNA]</scope>
    <source>
        <strain evidence="2 3">SSH23</strain>
    </source>
</reference>
<protein>
    <submittedName>
        <fullName evidence="2">Uncharacterized protein</fullName>
    </submittedName>
</protein>
<feature type="transmembrane region" description="Helical" evidence="1">
    <location>
        <begin position="65"/>
        <end position="87"/>
    </location>
</feature>
<keyword evidence="1" id="KW-0472">Membrane</keyword>
<keyword evidence="1" id="KW-0812">Transmembrane</keyword>